<keyword evidence="1" id="KW-0472">Membrane</keyword>
<comment type="caution">
    <text evidence="2">The sequence shown here is derived from an EMBL/GenBank/DDBJ whole genome shotgun (WGS) entry which is preliminary data.</text>
</comment>
<protein>
    <submittedName>
        <fullName evidence="2">CTP synthetase</fullName>
    </submittedName>
</protein>
<keyword evidence="3" id="KW-1185">Reference proteome</keyword>
<feature type="transmembrane region" description="Helical" evidence="1">
    <location>
        <begin position="33"/>
        <end position="54"/>
    </location>
</feature>
<dbReference type="RefSeq" id="WP_153214841.1">
    <property type="nucleotide sequence ID" value="NZ_WIBF01000002.1"/>
</dbReference>
<keyword evidence="1" id="KW-0812">Transmembrane</keyword>
<sequence>MLRLALILHVFIGATLCGVGVIAALVMGYTSAAAILVGAGLGFVAALPVSWAVAKSLYN</sequence>
<dbReference type="AlphaFoldDB" id="A0A843YFN0"/>
<dbReference type="Proteomes" id="UP000444174">
    <property type="component" value="Unassembled WGS sequence"/>
</dbReference>
<gene>
    <name evidence="2" type="ORF">GFB49_05540</name>
</gene>
<proteinExistence type="predicted"/>
<evidence type="ECO:0000256" key="1">
    <source>
        <dbReference type="SAM" id="Phobius"/>
    </source>
</evidence>
<name>A0A843YFN0_9RHOB</name>
<organism evidence="2 3">
    <name type="scientific">Tritonibacter litoralis</name>
    <dbReference type="NCBI Taxonomy" id="2662264"/>
    <lineage>
        <taxon>Bacteria</taxon>
        <taxon>Pseudomonadati</taxon>
        <taxon>Pseudomonadota</taxon>
        <taxon>Alphaproteobacteria</taxon>
        <taxon>Rhodobacterales</taxon>
        <taxon>Paracoccaceae</taxon>
        <taxon>Tritonibacter</taxon>
    </lineage>
</organism>
<evidence type="ECO:0000313" key="3">
    <source>
        <dbReference type="Proteomes" id="UP000444174"/>
    </source>
</evidence>
<keyword evidence="1" id="KW-1133">Transmembrane helix</keyword>
<reference evidence="2 3" key="1">
    <citation type="submission" date="2019-10" db="EMBL/GenBank/DDBJ databases">
        <title>Epibacterium sp. nov., isolated from seawater.</title>
        <authorList>
            <person name="Zhang X."/>
            <person name="Li N."/>
        </authorList>
    </citation>
    <scope>NUCLEOTIDE SEQUENCE [LARGE SCALE GENOMIC DNA]</scope>
    <source>
        <strain evidence="2 3">SM1979</strain>
    </source>
</reference>
<accession>A0A843YFN0</accession>
<dbReference type="EMBL" id="WIBF01000002">
    <property type="protein sequence ID" value="MQQ07909.1"/>
    <property type="molecule type" value="Genomic_DNA"/>
</dbReference>
<feature type="transmembrane region" description="Helical" evidence="1">
    <location>
        <begin position="6"/>
        <end position="26"/>
    </location>
</feature>
<evidence type="ECO:0000313" key="2">
    <source>
        <dbReference type="EMBL" id="MQQ07909.1"/>
    </source>
</evidence>